<gene>
    <name evidence="1" type="ORF">pdam_00025186</name>
</gene>
<dbReference type="AlphaFoldDB" id="A0A3M6TZ60"/>
<sequence length="201" mass="22895">QEPSDLLLDDFHNIQTICWTFTKVYLLFFFLPTSEKFIELLQSTAKVKTDCNGPLKSTFLASLSDDFQSLKPRDIQGLNSMDTVSLLVFHLLFTLIMKKQQFIGPLQSLHFGHGFVKFVSSTTCLGVMIDIQLSWHAQVDRAKTLFSKKVGTLRRMSYLPKSILEEIYFKTIIPIVTYGILKVAYVCLDATSLDGCYLRCT</sequence>
<protein>
    <submittedName>
        <fullName evidence="1">Uncharacterized protein</fullName>
    </submittedName>
</protein>
<evidence type="ECO:0000313" key="2">
    <source>
        <dbReference type="Proteomes" id="UP000275408"/>
    </source>
</evidence>
<dbReference type="Proteomes" id="UP000275408">
    <property type="component" value="Unassembled WGS sequence"/>
</dbReference>
<keyword evidence="2" id="KW-1185">Reference proteome</keyword>
<evidence type="ECO:0000313" key="1">
    <source>
        <dbReference type="EMBL" id="RMX46680.1"/>
    </source>
</evidence>
<organism evidence="1 2">
    <name type="scientific">Pocillopora damicornis</name>
    <name type="common">Cauliflower coral</name>
    <name type="synonym">Millepora damicornis</name>
    <dbReference type="NCBI Taxonomy" id="46731"/>
    <lineage>
        <taxon>Eukaryota</taxon>
        <taxon>Metazoa</taxon>
        <taxon>Cnidaria</taxon>
        <taxon>Anthozoa</taxon>
        <taxon>Hexacorallia</taxon>
        <taxon>Scleractinia</taxon>
        <taxon>Astrocoeniina</taxon>
        <taxon>Pocilloporidae</taxon>
        <taxon>Pocillopora</taxon>
    </lineage>
</organism>
<name>A0A3M6TZ60_POCDA</name>
<feature type="non-terminal residue" evidence="1">
    <location>
        <position position="1"/>
    </location>
</feature>
<accession>A0A3M6TZ60</accession>
<dbReference type="EMBL" id="RCHS01002604">
    <property type="protein sequence ID" value="RMX46680.1"/>
    <property type="molecule type" value="Genomic_DNA"/>
</dbReference>
<dbReference type="STRING" id="46731.A0A3M6TZ60"/>
<reference evidence="1 2" key="1">
    <citation type="journal article" date="2018" name="Sci. Rep.">
        <title>Comparative analysis of the Pocillopora damicornis genome highlights role of immune system in coral evolution.</title>
        <authorList>
            <person name="Cunning R."/>
            <person name="Bay R.A."/>
            <person name="Gillette P."/>
            <person name="Baker A.C."/>
            <person name="Traylor-Knowles N."/>
        </authorList>
    </citation>
    <scope>NUCLEOTIDE SEQUENCE [LARGE SCALE GENOMIC DNA]</scope>
    <source>
        <strain evidence="1">RSMAS</strain>
        <tissue evidence="1">Whole animal</tissue>
    </source>
</reference>
<proteinExistence type="predicted"/>
<feature type="non-terminal residue" evidence="1">
    <location>
        <position position="201"/>
    </location>
</feature>
<comment type="caution">
    <text evidence="1">The sequence shown here is derived from an EMBL/GenBank/DDBJ whole genome shotgun (WGS) entry which is preliminary data.</text>
</comment>